<reference evidence="1" key="1">
    <citation type="submission" date="2014-09" db="EMBL/GenBank/DDBJ databases">
        <authorList>
            <person name="Magalhaes I.L.F."/>
            <person name="Oliveira U."/>
            <person name="Santos F.R."/>
            <person name="Vidigal T.H.D.A."/>
            <person name="Brescovit A.D."/>
            <person name="Santos A.J."/>
        </authorList>
    </citation>
    <scope>NUCLEOTIDE SEQUENCE</scope>
    <source>
        <tissue evidence="1">Shoot tissue taken approximately 20 cm above the soil surface</tissue>
    </source>
</reference>
<reference evidence="1" key="2">
    <citation type="journal article" date="2015" name="Data Brief">
        <title>Shoot transcriptome of the giant reed, Arundo donax.</title>
        <authorList>
            <person name="Barrero R.A."/>
            <person name="Guerrero F.D."/>
            <person name="Moolhuijzen P."/>
            <person name="Goolsby J.A."/>
            <person name="Tidwell J."/>
            <person name="Bellgard S.E."/>
            <person name="Bellgard M.I."/>
        </authorList>
    </citation>
    <scope>NUCLEOTIDE SEQUENCE</scope>
    <source>
        <tissue evidence="1">Shoot tissue taken approximately 20 cm above the soil surface</tissue>
    </source>
</reference>
<proteinExistence type="predicted"/>
<sequence length="42" mass="4829">MHKQTELHDPCNVFPCVTLYGVALADHNTIWLNWASNEFILS</sequence>
<organism evidence="1">
    <name type="scientific">Arundo donax</name>
    <name type="common">Giant reed</name>
    <name type="synonym">Donax arundinaceus</name>
    <dbReference type="NCBI Taxonomy" id="35708"/>
    <lineage>
        <taxon>Eukaryota</taxon>
        <taxon>Viridiplantae</taxon>
        <taxon>Streptophyta</taxon>
        <taxon>Embryophyta</taxon>
        <taxon>Tracheophyta</taxon>
        <taxon>Spermatophyta</taxon>
        <taxon>Magnoliopsida</taxon>
        <taxon>Liliopsida</taxon>
        <taxon>Poales</taxon>
        <taxon>Poaceae</taxon>
        <taxon>PACMAD clade</taxon>
        <taxon>Arundinoideae</taxon>
        <taxon>Arundineae</taxon>
        <taxon>Arundo</taxon>
    </lineage>
</organism>
<name>A0A0A9BFC1_ARUDO</name>
<dbReference type="EMBL" id="GBRH01235864">
    <property type="protein sequence ID" value="JAD62031.1"/>
    <property type="molecule type" value="Transcribed_RNA"/>
</dbReference>
<accession>A0A0A9BFC1</accession>
<evidence type="ECO:0000313" key="1">
    <source>
        <dbReference type="EMBL" id="JAD62031.1"/>
    </source>
</evidence>
<protein>
    <submittedName>
        <fullName evidence="1">Uncharacterized protein</fullName>
    </submittedName>
</protein>
<dbReference type="AlphaFoldDB" id="A0A0A9BFC1"/>